<reference evidence="2 3" key="1">
    <citation type="journal article" date="2024" name="Science">
        <title>Giant polyketide synthase enzymes in the biosynthesis of giant marine polyether toxins.</title>
        <authorList>
            <person name="Fallon T.R."/>
            <person name="Shende V.V."/>
            <person name="Wierzbicki I.H."/>
            <person name="Pendleton A.L."/>
            <person name="Watervoot N.F."/>
            <person name="Auber R.P."/>
            <person name="Gonzalez D.J."/>
            <person name="Wisecaver J.H."/>
            <person name="Moore B.S."/>
        </authorList>
    </citation>
    <scope>NUCLEOTIDE SEQUENCE [LARGE SCALE GENOMIC DNA]</scope>
    <source>
        <strain evidence="2 3">12B1</strain>
    </source>
</reference>
<dbReference type="Proteomes" id="UP001515480">
    <property type="component" value="Unassembled WGS sequence"/>
</dbReference>
<accession>A0AB34ISI7</accession>
<evidence type="ECO:0008006" key="4">
    <source>
        <dbReference type="Google" id="ProtNLM"/>
    </source>
</evidence>
<sequence>MAEGTFKNAAEAKQMQEALMAEMNEMDQEIKKHEMGLGPGEDTMEEEEDGGEDEMADKLAGWEKRKEKYKKYIDKGKFEKLEKVKAKQEAKLEKAKEKGKSESYIAYKAAKIDWTAKACKAALLVHNMKKSGLC</sequence>
<feature type="compositionally biased region" description="Acidic residues" evidence="1">
    <location>
        <begin position="42"/>
        <end position="55"/>
    </location>
</feature>
<evidence type="ECO:0000313" key="3">
    <source>
        <dbReference type="Proteomes" id="UP001515480"/>
    </source>
</evidence>
<gene>
    <name evidence="2" type="ORF">AB1Y20_010869</name>
</gene>
<keyword evidence="3" id="KW-1185">Reference proteome</keyword>
<dbReference type="AlphaFoldDB" id="A0AB34ISI7"/>
<comment type="caution">
    <text evidence="2">The sequence shown here is derived from an EMBL/GenBank/DDBJ whole genome shotgun (WGS) entry which is preliminary data.</text>
</comment>
<name>A0AB34ISI7_PRYPA</name>
<protein>
    <recommendedName>
        <fullName evidence="4">Clathrin light chain</fullName>
    </recommendedName>
</protein>
<dbReference type="EMBL" id="JBGBPQ010000020">
    <property type="protein sequence ID" value="KAL1504464.1"/>
    <property type="molecule type" value="Genomic_DNA"/>
</dbReference>
<organism evidence="2 3">
    <name type="scientific">Prymnesium parvum</name>
    <name type="common">Toxic golden alga</name>
    <dbReference type="NCBI Taxonomy" id="97485"/>
    <lineage>
        <taxon>Eukaryota</taxon>
        <taxon>Haptista</taxon>
        <taxon>Haptophyta</taxon>
        <taxon>Prymnesiophyceae</taxon>
        <taxon>Prymnesiales</taxon>
        <taxon>Prymnesiaceae</taxon>
        <taxon>Prymnesium</taxon>
    </lineage>
</organism>
<proteinExistence type="predicted"/>
<evidence type="ECO:0000313" key="2">
    <source>
        <dbReference type="EMBL" id="KAL1504464.1"/>
    </source>
</evidence>
<feature type="region of interest" description="Disordered" evidence="1">
    <location>
        <begin position="35"/>
        <end position="59"/>
    </location>
</feature>
<evidence type="ECO:0000256" key="1">
    <source>
        <dbReference type="SAM" id="MobiDB-lite"/>
    </source>
</evidence>